<evidence type="ECO:0000313" key="2">
    <source>
        <dbReference type="EMBL" id="KAF7920319.1"/>
    </source>
</evidence>
<reference evidence="2 3" key="1">
    <citation type="journal article" date="2020" name="Genome Biol. Evol.">
        <title>Comparative genomics of Sclerotiniaceae.</title>
        <authorList>
            <person name="Valero Jimenez C.A."/>
            <person name="Steentjes M."/>
            <person name="Scholten O.E."/>
            <person name="Van Kan J.A.L."/>
        </authorList>
    </citation>
    <scope>NUCLEOTIDE SEQUENCE [LARGE SCALE GENOMIC DNA]</scope>
    <source>
        <strain evidence="2 3">B1</strain>
    </source>
</reference>
<organism evidence="2 3">
    <name type="scientific">Botrytis deweyae</name>
    <dbReference type="NCBI Taxonomy" id="2478750"/>
    <lineage>
        <taxon>Eukaryota</taxon>
        <taxon>Fungi</taxon>
        <taxon>Dikarya</taxon>
        <taxon>Ascomycota</taxon>
        <taxon>Pezizomycotina</taxon>
        <taxon>Leotiomycetes</taxon>
        <taxon>Helotiales</taxon>
        <taxon>Sclerotiniaceae</taxon>
        <taxon>Botrytis</taxon>
    </lineage>
</organism>
<sequence>MSVSSQLVPLRVTISPSNSHYIYFPAEKDHNGRDVRRLIIFRESKVEYVNADQVKPQDSEKVKCYIKVGTKSKDFINESTKEGKYLSEKHNPKNKMNRVMDVWASKGWVFDADGRPLPSSLPAPSEQSRTNTDAPKDPKEKKKLFGNTLPPLTKEQIAKWEASGKAKDSTSISSNLPTSSKPTNDNRKRKDKKVGPFLVSDSESDADSSLVSQKPTYPKSAVDSKTKKVKAEERTAQGKQPIRNEISNKAGDSRRVPNPLSTSSKPMDASASRRGHFEVLDSDSDESLFVSQRNPTHSKSAAGDQTRKAPKNPLAKKLFPSDEEDNSASLESRPKSKATGGKTIEPPKPAKKTTTNPDLAGDKSKRREGGGRTKPESVRATEESSRGTAKRRDDRSLSRSRPAKKPEVQRQGEDSSCTSSGPPKKAAVRQGVAVRKASTSTGKSSSSRTRTGNELASNTGVYYKSKGEYTSGRKTWSDEEIDPNRPPTEKELQDMELEDAEKMWKKKHGTVL</sequence>
<protein>
    <submittedName>
        <fullName evidence="2">Uncharacterized protein</fullName>
    </submittedName>
</protein>
<proteinExistence type="predicted"/>
<feature type="compositionally biased region" description="Polar residues" evidence="1">
    <location>
        <begin position="289"/>
        <end position="299"/>
    </location>
</feature>
<feature type="compositionally biased region" description="Low complexity" evidence="1">
    <location>
        <begin position="169"/>
        <end position="180"/>
    </location>
</feature>
<evidence type="ECO:0000313" key="3">
    <source>
        <dbReference type="Proteomes" id="UP000783213"/>
    </source>
</evidence>
<keyword evidence="3" id="KW-1185">Reference proteome</keyword>
<dbReference type="EMBL" id="RCSX01000025">
    <property type="protein sequence ID" value="KAF7920319.1"/>
    <property type="molecule type" value="Genomic_DNA"/>
</dbReference>
<dbReference type="GeneID" id="62235783"/>
<comment type="caution">
    <text evidence="2">The sequence shown here is derived from an EMBL/GenBank/DDBJ whole genome shotgun (WGS) entry which is preliminary data.</text>
</comment>
<feature type="compositionally biased region" description="Low complexity" evidence="1">
    <location>
        <begin position="438"/>
        <end position="452"/>
    </location>
</feature>
<evidence type="ECO:0000256" key="1">
    <source>
        <dbReference type="SAM" id="MobiDB-lite"/>
    </source>
</evidence>
<feature type="compositionally biased region" description="Basic and acidic residues" evidence="1">
    <location>
        <begin position="156"/>
        <end position="168"/>
    </location>
</feature>
<feature type="compositionally biased region" description="Basic and acidic residues" evidence="1">
    <location>
        <begin position="222"/>
        <end position="236"/>
    </location>
</feature>
<dbReference type="RefSeq" id="XP_038807003.1">
    <property type="nucleotide sequence ID" value="XM_038956633.1"/>
</dbReference>
<feature type="compositionally biased region" description="Basic and acidic residues" evidence="1">
    <location>
        <begin position="404"/>
        <end position="413"/>
    </location>
</feature>
<feature type="compositionally biased region" description="Basic and acidic residues" evidence="1">
    <location>
        <begin position="360"/>
        <end position="397"/>
    </location>
</feature>
<name>A0ABQ7ICS8_9HELO</name>
<gene>
    <name evidence="2" type="ORF">EAE98_009012</name>
</gene>
<accession>A0ABQ7ICS8</accession>
<dbReference type="Proteomes" id="UP000783213">
    <property type="component" value="Unassembled WGS sequence"/>
</dbReference>
<feature type="region of interest" description="Disordered" evidence="1">
    <location>
        <begin position="115"/>
        <end position="492"/>
    </location>
</feature>